<evidence type="ECO:0000313" key="1">
    <source>
        <dbReference type="EMBL" id="KFB48561.1"/>
    </source>
</evidence>
<dbReference type="EMBL" id="KE525341">
    <property type="protein sequence ID" value="KFB48561.1"/>
    <property type="molecule type" value="Genomic_DNA"/>
</dbReference>
<organism evidence="1">
    <name type="scientific">Anopheles sinensis</name>
    <name type="common">Mosquito</name>
    <dbReference type="NCBI Taxonomy" id="74873"/>
    <lineage>
        <taxon>Eukaryota</taxon>
        <taxon>Metazoa</taxon>
        <taxon>Ecdysozoa</taxon>
        <taxon>Arthropoda</taxon>
        <taxon>Hexapoda</taxon>
        <taxon>Insecta</taxon>
        <taxon>Pterygota</taxon>
        <taxon>Neoptera</taxon>
        <taxon>Endopterygota</taxon>
        <taxon>Diptera</taxon>
        <taxon>Nematocera</taxon>
        <taxon>Culicoidea</taxon>
        <taxon>Culicidae</taxon>
        <taxon>Anophelinae</taxon>
        <taxon>Anopheles</taxon>
    </lineage>
</organism>
<protein>
    <submittedName>
        <fullName evidence="1 2">ABC transporter permease</fullName>
    </submittedName>
</protein>
<dbReference type="VEuPathDB" id="VectorBase:ASIC016873"/>
<accession>A0A084WEB7</accession>
<evidence type="ECO:0000313" key="2">
    <source>
        <dbReference type="EnsemblMetazoa" id="ASIC016873-PA"/>
    </source>
</evidence>
<dbReference type="EMBL" id="ATLV01023198">
    <property type="status" value="NOT_ANNOTATED_CDS"/>
    <property type="molecule type" value="Genomic_DNA"/>
</dbReference>
<evidence type="ECO:0000313" key="3">
    <source>
        <dbReference type="Proteomes" id="UP000030765"/>
    </source>
</evidence>
<reference evidence="2" key="2">
    <citation type="submission" date="2020-05" db="UniProtKB">
        <authorList>
            <consortium name="EnsemblMetazoa"/>
        </authorList>
    </citation>
    <scope>IDENTIFICATION</scope>
</reference>
<dbReference type="EnsemblMetazoa" id="ASIC016873-RA">
    <property type="protein sequence ID" value="ASIC016873-PA"/>
    <property type="gene ID" value="ASIC016873"/>
</dbReference>
<proteinExistence type="predicted"/>
<reference evidence="1 3" key="1">
    <citation type="journal article" date="2014" name="BMC Genomics">
        <title>Genome sequence of Anopheles sinensis provides insight into genetics basis of mosquito competence for malaria parasites.</title>
        <authorList>
            <person name="Zhou D."/>
            <person name="Zhang D."/>
            <person name="Ding G."/>
            <person name="Shi L."/>
            <person name="Hou Q."/>
            <person name="Ye Y."/>
            <person name="Xu Y."/>
            <person name="Zhou H."/>
            <person name="Xiong C."/>
            <person name="Li S."/>
            <person name="Yu J."/>
            <person name="Hong S."/>
            <person name="Yu X."/>
            <person name="Zou P."/>
            <person name="Chen C."/>
            <person name="Chang X."/>
            <person name="Wang W."/>
            <person name="Lv Y."/>
            <person name="Sun Y."/>
            <person name="Ma L."/>
            <person name="Shen B."/>
            <person name="Zhu C."/>
        </authorList>
    </citation>
    <scope>NUCLEOTIDE SEQUENCE [LARGE SCALE GENOMIC DNA]</scope>
</reference>
<keyword evidence="3" id="KW-1185">Reference proteome</keyword>
<dbReference type="Proteomes" id="UP000030765">
    <property type="component" value="Unassembled WGS sequence"/>
</dbReference>
<name>A0A084WEB7_ANOSI</name>
<sequence>MQEPRVLRRPITDGHVVQNGNEREAIQSFPVPEESSVCSRIIHDAVRHESINGLGTGAEPKVGACVLLGLFPIANGFPPSRRAVPFGHMFGRMLLPLEITRPPRLASSVGAHIVANGVQCGLGVIQIARRLGGSDFPPDATGYVSTARVLPQSIRLCNAASRTNVGLNPSGKYDPYLLLVRRGHATQVMLQGGE</sequence>
<gene>
    <name evidence="1" type="ORF">ZHAS_00016873</name>
</gene>
<dbReference type="AlphaFoldDB" id="A0A084WEB7"/>